<evidence type="ECO:0000256" key="3">
    <source>
        <dbReference type="ARBA" id="ARBA00022679"/>
    </source>
</evidence>
<keyword evidence="17" id="KW-1185">Reference proteome</keyword>
<dbReference type="NCBIfam" id="TIGR00667">
    <property type="entry name" value="aat"/>
    <property type="match status" value="1"/>
</dbReference>
<dbReference type="OrthoDB" id="9790282at2"/>
<dbReference type="InterPro" id="IPR042221">
    <property type="entry name" value="Leu/Phe-tRNA_Trfase_N"/>
</dbReference>
<dbReference type="STRING" id="195064.SAMN05421721_11539"/>
<dbReference type="GO" id="GO:0008914">
    <property type="term" value="F:leucyl-tRNA--protein transferase activity"/>
    <property type="evidence" value="ECO:0007669"/>
    <property type="project" value="UniProtKB-UniRule"/>
</dbReference>
<name>A0A1I4SDC6_ECTMO</name>
<dbReference type="AlphaFoldDB" id="A0A1I4SDC6"/>
<evidence type="ECO:0000256" key="9">
    <source>
        <dbReference type="ARBA" id="ARBA00061535"/>
    </source>
</evidence>
<proteinExistence type="inferred from homology"/>
<dbReference type="HAMAP" id="MF_00688">
    <property type="entry name" value="Leu_Phe_trans"/>
    <property type="match status" value="1"/>
</dbReference>
<evidence type="ECO:0000256" key="2">
    <source>
        <dbReference type="ARBA" id="ARBA00022490"/>
    </source>
</evidence>
<dbReference type="FunFam" id="3.30.70.3550:FF:000001">
    <property type="entry name" value="Leucyl/phenylalanyl-tRNA--protein transferase"/>
    <property type="match status" value="1"/>
</dbReference>
<dbReference type="Proteomes" id="UP000199556">
    <property type="component" value="Unassembled WGS sequence"/>
</dbReference>
<dbReference type="GO" id="GO:0005737">
    <property type="term" value="C:cytoplasm"/>
    <property type="evidence" value="ECO:0007669"/>
    <property type="project" value="UniProtKB-SubCell"/>
</dbReference>
<comment type="catalytic activity">
    <reaction evidence="6 15">
        <text>N-terminal L-arginyl-[protein] + L-leucyl-tRNA(Leu) = N-terminal L-leucyl-L-arginyl-[protein] + tRNA(Leu) + H(+)</text>
        <dbReference type="Rhea" id="RHEA:50416"/>
        <dbReference type="Rhea" id="RHEA-COMP:9613"/>
        <dbReference type="Rhea" id="RHEA-COMP:9622"/>
        <dbReference type="Rhea" id="RHEA-COMP:12672"/>
        <dbReference type="Rhea" id="RHEA-COMP:12673"/>
        <dbReference type="ChEBI" id="CHEBI:15378"/>
        <dbReference type="ChEBI" id="CHEBI:64719"/>
        <dbReference type="ChEBI" id="CHEBI:78442"/>
        <dbReference type="ChEBI" id="CHEBI:78494"/>
        <dbReference type="ChEBI" id="CHEBI:133044"/>
        <dbReference type="EC" id="2.3.2.6"/>
    </reaction>
</comment>
<accession>A0A1I4SDC6</accession>
<evidence type="ECO:0000256" key="15">
    <source>
        <dbReference type="HAMAP-Rule" id="MF_00688"/>
    </source>
</evidence>
<dbReference type="InterPro" id="IPR016181">
    <property type="entry name" value="Acyl_CoA_acyltransferase"/>
</dbReference>
<evidence type="ECO:0000256" key="8">
    <source>
        <dbReference type="ARBA" id="ARBA00054043"/>
    </source>
</evidence>
<comment type="catalytic activity">
    <reaction evidence="5 15">
        <text>L-phenylalanyl-tRNA(Phe) + an N-terminal L-alpha-aminoacyl-[protein] = an N-terminal L-phenylalanyl-L-alpha-aminoacyl-[protein] + tRNA(Phe)</text>
        <dbReference type="Rhea" id="RHEA:43632"/>
        <dbReference type="Rhea" id="RHEA-COMP:9668"/>
        <dbReference type="Rhea" id="RHEA-COMP:9699"/>
        <dbReference type="Rhea" id="RHEA-COMP:10636"/>
        <dbReference type="Rhea" id="RHEA-COMP:10637"/>
        <dbReference type="ChEBI" id="CHEBI:78442"/>
        <dbReference type="ChEBI" id="CHEBI:78531"/>
        <dbReference type="ChEBI" id="CHEBI:78597"/>
        <dbReference type="ChEBI" id="CHEBI:83561"/>
        <dbReference type="EC" id="2.3.2.6"/>
    </reaction>
</comment>
<evidence type="ECO:0000256" key="10">
    <source>
        <dbReference type="ARBA" id="ARBA00066767"/>
    </source>
</evidence>
<evidence type="ECO:0000313" key="17">
    <source>
        <dbReference type="Proteomes" id="UP000199556"/>
    </source>
</evidence>
<comment type="subcellular location">
    <subcellularLocation>
        <location evidence="1 15">Cytoplasm</location>
    </subcellularLocation>
</comment>
<keyword evidence="2 15" id="KW-0963">Cytoplasm</keyword>
<protein>
    <recommendedName>
        <fullName evidence="11 15">Leucyl/phenylalanyl-tRNA--protein transferase</fullName>
        <ecNumber evidence="10 15">2.3.2.6</ecNumber>
    </recommendedName>
    <alternativeName>
        <fullName evidence="12 15">L/F-transferase</fullName>
    </alternativeName>
    <alternativeName>
        <fullName evidence="13 15">Leucyltransferase</fullName>
    </alternativeName>
    <alternativeName>
        <fullName evidence="14 15">Phenyalanyltransferase</fullName>
    </alternativeName>
</protein>
<dbReference type="InterPro" id="IPR004616">
    <property type="entry name" value="Leu/Phe-tRNA_Trfase"/>
</dbReference>
<dbReference type="RefSeq" id="WP_090486705.1">
    <property type="nucleotide sequence ID" value="NZ_FOUO01000015.1"/>
</dbReference>
<dbReference type="PANTHER" id="PTHR30098">
    <property type="entry name" value="LEUCYL/PHENYLALANYL-TRNA--PROTEIN TRANSFERASE"/>
    <property type="match status" value="1"/>
</dbReference>
<evidence type="ECO:0000256" key="1">
    <source>
        <dbReference type="ARBA" id="ARBA00004496"/>
    </source>
</evidence>
<keyword evidence="3 15" id="KW-0808">Transferase</keyword>
<dbReference type="Gene3D" id="3.30.70.3550">
    <property type="entry name" value="Leucyl/phenylalanyl-tRNA-protein transferase, N-terminal domain"/>
    <property type="match status" value="1"/>
</dbReference>
<reference evidence="16 17" key="1">
    <citation type="submission" date="2016-10" db="EMBL/GenBank/DDBJ databases">
        <authorList>
            <person name="de Groot N.N."/>
        </authorList>
    </citation>
    <scope>NUCLEOTIDE SEQUENCE [LARGE SCALE GENOMIC DNA]</scope>
    <source>
        <strain evidence="16 17">DSM 4180</strain>
    </source>
</reference>
<evidence type="ECO:0000256" key="11">
    <source>
        <dbReference type="ARBA" id="ARBA00074372"/>
    </source>
</evidence>
<dbReference type="GO" id="GO:0030163">
    <property type="term" value="P:protein catabolic process"/>
    <property type="evidence" value="ECO:0007669"/>
    <property type="project" value="UniProtKB-UniRule"/>
</dbReference>
<dbReference type="SUPFAM" id="SSF55729">
    <property type="entry name" value="Acyl-CoA N-acyltransferases (Nat)"/>
    <property type="match status" value="1"/>
</dbReference>
<dbReference type="Pfam" id="PF03588">
    <property type="entry name" value="Leu_Phe_trans"/>
    <property type="match status" value="1"/>
</dbReference>
<dbReference type="Gene3D" id="3.40.630.70">
    <property type="entry name" value="Leucyl/phenylalanyl-tRNA-protein transferase, C-terminal domain"/>
    <property type="match status" value="1"/>
</dbReference>
<comment type="function">
    <text evidence="8 15">Functions in the N-end rule pathway of protein degradation where it conjugates Leu, Phe and, less efficiently, Met from aminoacyl-tRNAs to the N-termini of proteins containing an N-terminal arginine or lysine.</text>
</comment>
<keyword evidence="4 15" id="KW-0012">Acyltransferase</keyword>
<organism evidence="16 17">
    <name type="scientific">Ectothiorhodospira mobilis</name>
    <dbReference type="NCBI Taxonomy" id="195064"/>
    <lineage>
        <taxon>Bacteria</taxon>
        <taxon>Pseudomonadati</taxon>
        <taxon>Pseudomonadota</taxon>
        <taxon>Gammaproteobacteria</taxon>
        <taxon>Chromatiales</taxon>
        <taxon>Ectothiorhodospiraceae</taxon>
        <taxon>Ectothiorhodospira</taxon>
    </lineage>
</organism>
<evidence type="ECO:0000256" key="12">
    <source>
        <dbReference type="ARBA" id="ARBA00077136"/>
    </source>
</evidence>
<evidence type="ECO:0000256" key="5">
    <source>
        <dbReference type="ARBA" id="ARBA00050607"/>
    </source>
</evidence>
<evidence type="ECO:0000256" key="4">
    <source>
        <dbReference type="ARBA" id="ARBA00023315"/>
    </source>
</evidence>
<evidence type="ECO:0000256" key="14">
    <source>
        <dbReference type="ARBA" id="ARBA00083640"/>
    </source>
</evidence>
<gene>
    <name evidence="15" type="primary">aat</name>
    <name evidence="16" type="ORF">SAMN05421721_11539</name>
</gene>
<evidence type="ECO:0000313" key="16">
    <source>
        <dbReference type="EMBL" id="SFM62321.1"/>
    </source>
</evidence>
<evidence type="ECO:0000256" key="7">
    <source>
        <dbReference type="ARBA" id="ARBA00051538"/>
    </source>
</evidence>
<dbReference type="EC" id="2.3.2.6" evidence="10 15"/>
<comment type="similarity">
    <text evidence="9 15">Belongs to the L/F-transferase family.</text>
</comment>
<evidence type="ECO:0000256" key="6">
    <source>
        <dbReference type="ARBA" id="ARBA00050652"/>
    </source>
</evidence>
<comment type="catalytic activity">
    <reaction evidence="7 15">
        <text>N-terminal L-lysyl-[protein] + L-leucyl-tRNA(Leu) = N-terminal L-leucyl-L-lysyl-[protein] + tRNA(Leu) + H(+)</text>
        <dbReference type="Rhea" id="RHEA:12340"/>
        <dbReference type="Rhea" id="RHEA-COMP:9613"/>
        <dbReference type="Rhea" id="RHEA-COMP:9622"/>
        <dbReference type="Rhea" id="RHEA-COMP:12670"/>
        <dbReference type="Rhea" id="RHEA-COMP:12671"/>
        <dbReference type="ChEBI" id="CHEBI:15378"/>
        <dbReference type="ChEBI" id="CHEBI:65249"/>
        <dbReference type="ChEBI" id="CHEBI:78442"/>
        <dbReference type="ChEBI" id="CHEBI:78494"/>
        <dbReference type="ChEBI" id="CHEBI:133043"/>
        <dbReference type="EC" id="2.3.2.6"/>
    </reaction>
</comment>
<dbReference type="EMBL" id="FOUO01000015">
    <property type="protein sequence ID" value="SFM62321.1"/>
    <property type="molecule type" value="Genomic_DNA"/>
</dbReference>
<dbReference type="InterPro" id="IPR042203">
    <property type="entry name" value="Leu/Phe-tRNA_Trfase_C"/>
</dbReference>
<dbReference type="PANTHER" id="PTHR30098:SF2">
    <property type="entry name" value="LEUCYL_PHENYLALANYL-TRNA--PROTEIN TRANSFERASE"/>
    <property type="match status" value="1"/>
</dbReference>
<sequence length="244" mass="27309">MSGSNQVYSLTWLHPGRSDEPFPPVEQALREPNGLLAAGGDLSLPRLLNAYRHGIFPWYEAGQPILWWSPDPRTVLYPDRVRVSRSLKKTLRNAGLRVTFDQAFADVIKGCAGPRRGVHGTWITYGMQQAFLQMHRAGYAHSVEVWREGTLAGGLYGVGLGRVFFGESMFSRERDASKVALVTLCRHLEHWGYPLIDCQTPSDHILRMGAESMARHRFSARLDQLCAVPGRPAPWSVDETLAIV</sequence>
<evidence type="ECO:0000256" key="13">
    <source>
        <dbReference type="ARBA" id="ARBA00077165"/>
    </source>
</evidence>